<accession>A0A1B2HAM5</accession>
<dbReference type="KEGG" id="led:BBK82_00355"/>
<dbReference type="OrthoDB" id="3700382at2"/>
<evidence type="ECO:0000313" key="3">
    <source>
        <dbReference type="Proteomes" id="UP000093053"/>
    </source>
</evidence>
<evidence type="ECO:0008006" key="4">
    <source>
        <dbReference type="Google" id="ProtNLM"/>
    </source>
</evidence>
<organism evidence="2 3">
    <name type="scientific">Lentzea guizhouensis</name>
    <dbReference type="NCBI Taxonomy" id="1586287"/>
    <lineage>
        <taxon>Bacteria</taxon>
        <taxon>Bacillati</taxon>
        <taxon>Actinomycetota</taxon>
        <taxon>Actinomycetes</taxon>
        <taxon>Pseudonocardiales</taxon>
        <taxon>Pseudonocardiaceae</taxon>
        <taxon>Lentzea</taxon>
    </lineage>
</organism>
<name>A0A1B2HAM5_9PSEU</name>
<reference evidence="2 3" key="1">
    <citation type="submission" date="2016-07" db="EMBL/GenBank/DDBJ databases">
        <title>Complete genome sequence of the Lentzea guizhouensis DHS C013.</title>
        <authorList>
            <person name="Cao C."/>
        </authorList>
    </citation>
    <scope>NUCLEOTIDE SEQUENCE [LARGE SCALE GENOMIC DNA]</scope>
    <source>
        <strain evidence="2 3">DHS C013</strain>
    </source>
</reference>
<dbReference type="EMBL" id="CP016793">
    <property type="protein sequence ID" value="ANZ34758.1"/>
    <property type="molecule type" value="Genomic_DNA"/>
</dbReference>
<evidence type="ECO:0000313" key="2">
    <source>
        <dbReference type="EMBL" id="ANZ34758.1"/>
    </source>
</evidence>
<proteinExistence type="predicted"/>
<gene>
    <name evidence="2" type="ORF">BBK82_00355</name>
</gene>
<dbReference type="Proteomes" id="UP000093053">
    <property type="component" value="Chromosome"/>
</dbReference>
<dbReference type="AlphaFoldDB" id="A0A1B2HAM5"/>
<dbReference type="RefSeq" id="WP_065913178.1">
    <property type="nucleotide sequence ID" value="NZ_CP016793.1"/>
</dbReference>
<dbReference type="STRING" id="1586287.BBK82_00355"/>
<keyword evidence="1" id="KW-1133">Transmembrane helix</keyword>
<evidence type="ECO:0000256" key="1">
    <source>
        <dbReference type="SAM" id="Phobius"/>
    </source>
</evidence>
<sequence length="382" mass="41580">MNDPIQVRHASLRTLSGGNFTAGGQSTDVTWVRAASGEVLLYKRYVPDTARRASADQLTKMAEWRRSLGLADRAFLDERTAWIRNVVVDGRQARGVLLPPAPDAFWRLDNGASVPRDLTGLTLNAQRAKHRARDYVSVPQTIARLGHLLSTLSFLHRNEVVVGDHRMQNTLVSGVLLPPAAYLIDCDAMLLRGVNALPLAEAQTMRPDHLEAWPSVPDERTDCFKFASMAVACIGKHAGLEAVVGDVRRHLTEGHAEVLHEFLELANRHASARSLQSMAETWRRYVTDTGKERTRGNGQLAFTPWLGAPSCVREKPAVSPVHSFPAVAVAPVAVAPVQSAPVRSATSRPARGGAFAFWFVVVLVGVGVCVIAAVVLYGLTKQ</sequence>
<protein>
    <recommendedName>
        <fullName evidence="4">Protein kinase domain-containing protein</fullName>
    </recommendedName>
</protein>
<keyword evidence="3" id="KW-1185">Reference proteome</keyword>
<keyword evidence="1" id="KW-0472">Membrane</keyword>
<feature type="transmembrane region" description="Helical" evidence="1">
    <location>
        <begin position="355"/>
        <end position="379"/>
    </location>
</feature>
<keyword evidence="1" id="KW-0812">Transmembrane</keyword>